<keyword evidence="2" id="KW-1185">Reference proteome</keyword>
<comment type="caution">
    <text evidence="1">The sequence shown here is derived from an EMBL/GenBank/DDBJ whole genome shotgun (WGS) entry which is preliminary data.</text>
</comment>
<dbReference type="AlphaFoldDB" id="A0A4Z1C595"/>
<reference evidence="1 2" key="1">
    <citation type="submission" date="2019-03" db="EMBL/GenBank/DDBJ databases">
        <authorList>
            <person name="Li J."/>
        </authorList>
    </citation>
    <scope>NUCLEOTIDE SEQUENCE [LARGE SCALE GENOMIC DNA]</scope>
    <source>
        <strain evidence="1 2">3058</strain>
    </source>
</reference>
<gene>
    <name evidence="1" type="ORF">E4L95_23210</name>
</gene>
<sequence length="87" mass="9504">MANATLGSRATCDVEPFPSWVIHYIIALSAYAESRNFPIFESKISQATEALLIELNAKAHFVKESPSSNVVPFCPSESSEMEIKAAI</sequence>
<accession>A0A4Z1C595</accession>
<protein>
    <submittedName>
        <fullName evidence="1">Uncharacterized protein</fullName>
    </submittedName>
</protein>
<organism evidence="1 2">
    <name type="scientific">Paracoccus liaowanqingii</name>
    <dbReference type="NCBI Taxonomy" id="2560053"/>
    <lineage>
        <taxon>Bacteria</taxon>
        <taxon>Pseudomonadati</taxon>
        <taxon>Pseudomonadota</taxon>
        <taxon>Alphaproteobacteria</taxon>
        <taxon>Rhodobacterales</taxon>
        <taxon>Paracoccaceae</taxon>
        <taxon>Paracoccus</taxon>
    </lineage>
</organism>
<dbReference type="RefSeq" id="WP_135819501.1">
    <property type="nucleotide sequence ID" value="NZ_SRPG01000585.1"/>
</dbReference>
<proteinExistence type="predicted"/>
<dbReference type="Proteomes" id="UP000297972">
    <property type="component" value="Unassembled WGS sequence"/>
</dbReference>
<name>A0A4Z1C595_9RHOB</name>
<evidence type="ECO:0000313" key="2">
    <source>
        <dbReference type="Proteomes" id="UP000297972"/>
    </source>
</evidence>
<dbReference type="EMBL" id="SRPG01000585">
    <property type="protein sequence ID" value="TGN36201.1"/>
    <property type="molecule type" value="Genomic_DNA"/>
</dbReference>
<evidence type="ECO:0000313" key="1">
    <source>
        <dbReference type="EMBL" id="TGN36201.1"/>
    </source>
</evidence>